<dbReference type="AlphaFoldDB" id="A0A8J6P2M7"/>
<evidence type="ECO:0000313" key="11">
    <source>
        <dbReference type="EMBL" id="MBC8432341.1"/>
    </source>
</evidence>
<comment type="pathway">
    <text evidence="1">Cofactor biosynthesis; molybdopterin biosynthesis.</text>
</comment>
<sequence length="126" mass="14074">MNPAHLINNIKKHPDYHRAGMILCHNGVVRSTSRDGRKVSGLTISVDNEKLEQVVASNKQTPGIVEILVEFNANRNLSVGDDVMLLVVAGDIRETVIRVLTDTLNAIKTTVTHKTEFFEEYRQHGI</sequence>
<dbReference type="Proteomes" id="UP000605201">
    <property type="component" value="Unassembled WGS sequence"/>
</dbReference>
<dbReference type="InterPro" id="IPR036563">
    <property type="entry name" value="MoaE_sf"/>
</dbReference>
<dbReference type="SUPFAM" id="SSF54690">
    <property type="entry name" value="Molybdopterin synthase subunit MoaE"/>
    <property type="match status" value="1"/>
</dbReference>
<dbReference type="UniPathway" id="UPA00344"/>
<organism evidence="11 12">
    <name type="scientific">Candidatus Desulfatibia vada</name>
    <dbReference type="NCBI Taxonomy" id="2841696"/>
    <lineage>
        <taxon>Bacteria</taxon>
        <taxon>Pseudomonadati</taxon>
        <taxon>Thermodesulfobacteriota</taxon>
        <taxon>Desulfobacteria</taxon>
        <taxon>Desulfobacterales</taxon>
        <taxon>Desulfobacterales incertae sedis</taxon>
        <taxon>Candidatus Desulfatibia</taxon>
    </lineage>
</organism>
<comment type="catalytic activity">
    <reaction evidence="10">
        <text>2 [molybdopterin-synthase sulfur-carrier protein]-C-terminal-Gly-aminoethanethioate + cyclic pyranopterin phosphate + H2O = molybdopterin + 2 [molybdopterin-synthase sulfur-carrier protein]-C-terminal Gly-Gly + 2 H(+)</text>
        <dbReference type="Rhea" id="RHEA:26333"/>
        <dbReference type="Rhea" id="RHEA-COMP:12202"/>
        <dbReference type="Rhea" id="RHEA-COMP:19907"/>
        <dbReference type="ChEBI" id="CHEBI:15377"/>
        <dbReference type="ChEBI" id="CHEBI:15378"/>
        <dbReference type="ChEBI" id="CHEBI:58698"/>
        <dbReference type="ChEBI" id="CHEBI:59648"/>
        <dbReference type="ChEBI" id="CHEBI:90778"/>
        <dbReference type="ChEBI" id="CHEBI:232372"/>
        <dbReference type="EC" id="2.8.1.12"/>
    </reaction>
</comment>
<dbReference type="EC" id="2.8.1.12" evidence="3"/>
<dbReference type="GO" id="GO:0006777">
    <property type="term" value="P:Mo-molybdopterin cofactor biosynthetic process"/>
    <property type="evidence" value="ECO:0007669"/>
    <property type="project" value="InterPro"/>
</dbReference>
<comment type="caution">
    <text evidence="11">The sequence shown here is derived from an EMBL/GenBank/DDBJ whole genome shotgun (WGS) entry which is preliminary data.</text>
</comment>
<evidence type="ECO:0000256" key="4">
    <source>
        <dbReference type="ARBA" id="ARBA00013858"/>
    </source>
</evidence>
<dbReference type="InterPro" id="IPR003448">
    <property type="entry name" value="Mopterin_biosynth_MoaE"/>
</dbReference>
<comment type="similarity">
    <text evidence="2">Belongs to the MoaE family.</text>
</comment>
<proteinExistence type="inferred from homology"/>
<accession>A0A8J6P2M7</accession>
<comment type="subunit">
    <text evidence="5">Heterotetramer of 2 MoaD subunits and 2 MoaE subunits. Also stable as homodimer. The enzyme changes between these two forms during catalysis.</text>
</comment>
<evidence type="ECO:0000256" key="7">
    <source>
        <dbReference type="ARBA" id="ARBA00030407"/>
    </source>
</evidence>
<evidence type="ECO:0000256" key="8">
    <source>
        <dbReference type="ARBA" id="ARBA00030781"/>
    </source>
</evidence>
<protein>
    <recommendedName>
        <fullName evidence="4">Molybdopterin synthase catalytic subunit</fullName>
        <ecNumber evidence="3">2.8.1.12</ecNumber>
    </recommendedName>
    <alternativeName>
        <fullName evidence="8">MPT synthase subunit 2</fullName>
    </alternativeName>
    <alternativeName>
        <fullName evidence="6">Molybdenum cofactor biosynthesis protein E</fullName>
    </alternativeName>
    <alternativeName>
        <fullName evidence="7">Molybdopterin-converting factor large subunit</fullName>
    </alternativeName>
    <alternativeName>
        <fullName evidence="9">Molybdopterin-converting factor subunit 2</fullName>
    </alternativeName>
</protein>
<evidence type="ECO:0000256" key="9">
    <source>
        <dbReference type="ARBA" id="ARBA00032474"/>
    </source>
</evidence>
<evidence type="ECO:0000256" key="1">
    <source>
        <dbReference type="ARBA" id="ARBA00005046"/>
    </source>
</evidence>
<evidence type="ECO:0000256" key="10">
    <source>
        <dbReference type="ARBA" id="ARBA00049878"/>
    </source>
</evidence>
<evidence type="ECO:0000256" key="6">
    <source>
        <dbReference type="ARBA" id="ARBA00029745"/>
    </source>
</evidence>
<dbReference type="Gene3D" id="3.90.1170.40">
    <property type="entry name" value="Molybdopterin biosynthesis MoaE subunit"/>
    <property type="match status" value="1"/>
</dbReference>
<gene>
    <name evidence="11" type="ORF">H8D96_10525</name>
</gene>
<dbReference type="Pfam" id="PF02391">
    <property type="entry name" value="MoaE"/>
    <property type="match status" value="1"/>
</dbReference>
<evidence type="ECO:0000256" key="2">
    <source>
        <dbReference type="ARBA" id="ARBA00005426"/>
    </source>
</evidence>
<evidence type="ECO:0000256" key="3">
    <source>
        <dbReference type="ARBA" id="ARBA00011950"/>
    </source>
</evidence>
<dbReference type="GO" id="GO:0030366">
    <property type="term" value="F:molybdopterin synthase activity"/>
    <property type="evidence" value="ECO:0007669"/>
    <property type="project" value="UniProtKB-EC"/>
</dbReference>
<evidence type="ECO:0000256" key="5">
    <source>
        <dbReference type="ARBA" id="ARBA00026066"/>
    </source>
</evidence>
<dbReference type="EMBL" id="JACNIG010000218">
    <property type="protein sequence ID" value="MBC8432341.1"/>
    <property type="molecule type" value="Genomic_DNA"/>
</dbReference>
<reference evidence="11 12" key="1">
    <citation type="submission" date="2020-08" db="EMBL/GenBank/DDBJ databases">
        <title>Bridging the membrane lipid divide: bacteria of the FCB group superphylum have the potential to synthesize archaeal ether lipids.</title>
        <authorList>
            <person name="Villanueva L."/>
            <person name="Von Meijenfeldt F.A.B."/>
            <person name="Westbye A.B."/>
            <person name="Yadav S."/>
            <person name="Hopmans E.C."/>
            <person name="Dutilh B.E."/>
            <person name="Sinninghe Damste J.S."/>
        </authorList>
    </citation>
    <scope>NUCLEOTIDE SEQUENCE [LARGE SCALE GENOMIC DNA]</scope>
    <source>
        <strain evidence="11">NIOZ-UU17</strain>
    </source>
</reference>
<evidence type="ECO:0000313" key="12">
    <source>
        <dbReference type="Proteomes" id="UP000605201"/>
    </source>
</evidence>
<name>A0A8J6P2M7_9BACT</name>